<accession>A0A5C7AZY1</accession>
<proteinExistence type="predicted"/>
<sequence length="94" mass="11121">MKKIDFEKVIALSKLNDKEIIDPVALYNRLKRLSNDDWKRIIDLGEQTQTLGFNELSVIKTVFQKIKREENIDLKRLEIVDISIKKLKKFGVKY</sequence>
<evidence type="ECO:0000313" key="1">
    <source>
        <dbReference type="EMBL" id="TXE13737.1"/>
    </source>
</evidence>
<evidence type="ECO:0000313" key="2">
    <source>
        <dbReference type="Proteomes" id="UP000321935"/>
    </source>
</evidence>
<dbReference type="Proteomes" id="UP000321935">
    <property type="component" value="Unassembled WGS sequence"/>
</dbReference>
<gene>
    <name evidence="1" type="ORF">ESV85_07170</name>
</gene>
<name>A0A5C7AZY1_9BACT</name>
<dbReference type="EMBL" id="VORW01000002">
    <property type="protein sequence ID" value="TXE13737.1"/>
    <property type="molecule type" value="Genomic_DNA"/>
</dbReference>
<reference evidence="1 2" key="1">
    <citation type="submission" date="2019-08" db="EMBL/GenBank/DDBJ databases">
        <title>Genomes sequence of Algoriphagus aquimarinus ACAM450.</title>
        <authorList>
            <person name="Bowman J.P."/>
        </authorList>
    </citation>
    <scope>NUCLEOTIDE SEQUENCE [LARGE SCALE GENOMIC DNA]</scope>
    <source>
        <strain evidence="1 2">ACAM 450</strain>
    </source>
</reference>
<protein>
    <submittedName>
        <fullName evidence="1">Uncharacterized protein</fullName>
    </submittedName>
</protein>
<dbReference type="RefSeq" id="WP_146916096.1">
    <property type="nucleotide sequence ID" value="NZ_VORW01000002.1"/>
</dbReference>
<organism evidence="1 2">
    <name type="scientific">Algoriphagus aquimarinus</name>
    <dbReference type="NCBI Taxonomy" id="237018"/>
    <lineage>
        <taxon>Bacteria</taxon>
        <taxon>Pseudomonadati</taxon>
        <taxon>Bacteroidota</taxon>
        <taxon>Cytophagia</taxon>
        <taxon>Cytophagales</taxon>
        <taxon>Cyclobacteriaceae</taxon>
        <taxon>Algoriphagus</taxon>
    </lineage>
</organism>
<dbReference type="AlphaFoldDB" id="A0A5C7AZY1"/>
<comment type="caution">
    <text evidence="1">The sequence shown here is derived from an EMBL/GenBank/DDBJ whole genome shotgun (WGS) entry which is preliminary data.</text>
</comment>